<dbReference type="Pfam" id="PF00196">
    <property type="entry name" value="GerE"/>
    <property type="match status" value="1"/>
</dbReference>
<protein>
    <submittedName>
        <fullName evidence="5">Bacterial regulatory s, luxR family protein</fullName>
    </submittedName>
</protein>
<dbReference type="CDD" id="cd06170">
    <property type="entry name" value="LuxR_C_like"/>
    <property type="match status" value="1"/>
</dbReference>
<dbReference type="PROSITE" id="PS50043">
    <property type="entry name" value="HTH_LUXR_2"/>
    <property type="match status" value="1"/>
</dbReference>
<dbReference type="OrthoDB" id="3170288at2"/>
<dbReference type="InterPro" id="IPR036388">
    <property type="entry name" value="WH-like_DNA-bd_sf"/>
</dbReference>
<dbReference type="PRINTS" id="PR00038">
    <property type="entry name" value="HTHLUXR"/>
</dbReference>
<dbReference type="SUPFAM" id="SSF46894">
    <property type="entry name" value="C-terminal effector domain of the bipartite response regulators"/>
    <property type="match status" value="1"/>
</dbReference>
<organism evidence="5 6">
    <name type="scientific">Micavibrio aeruginosavorus (strain ARL-13)</name>
    <dbReference type="NCBI Taxonomy" id="856793"/>
    <lineage>
        <taxon>Bacteria</taxon>
        <taxon>Pseudomonadati</taxon>
        <taxon>Bdellovibrionota</taxon>
        <taxon>Bdellovibrionia</taxon>
        <taxon>Bdellovibrionales</taxon>
        <taxon>Pseudobdellovibrionaceae</taxon>
        <taxon>Micavibrio</taxon>
    </lineage>
</organism>
<dbReference type="GO" id="GO:0003677">
    <property type="term" value="F:DNA binding"/>
    <property type="evidence" value="ECO:0007669"/>
    <property type="project" value="UniProtKB-KW"/>
</dbReference>
<reference evidence="5 6" key="1">
    <citation type="journal article" date="2011" name="BMC Genomics">
        <title>Genomic insights into an obligate epibiotic bacterial predator: Micavibrio aeruginosavorus ARL-13.</title>
        <authorList>
            <person name="Wang Z."/>
            <person name="Kadouri D."/>
            <person name="Wu M."/>
        </authorList>
    </citation>
    <scope>NUCLEOTIDE SEQUENCE [LARGE SCALE GENOMIC DNA]</scope>
    <source>
        <strain evidence="5 6">ARL-13</strain>
    </source>
</reference>
<evidence type="ECO:0000259" key="4">
    <source>
        <dbReference type="PROSITE" id="PS50043"/>
    </source>
</evidence>
<proteinExistence type="predicted"/>
<keyword evidence="2" id="KW-0238">DNA-binding</keyword>
<dbReference type="HOGENOM" id="CLU_072786_7_0_5"/>
<dbReference type="KEGG" id="mai:MICA_290"/>
<gene>
    <name evidence="5" type="ordered locus">MICA_290</name>
</gene>
<dbReference type="InterPro" id="IPR000792">
    <property type="entry name" value="Tscrpt_reg_LuxR_C"/>
</dbReference>
<dbReference type="InterPro" id="IPR016032">
    <property type="entry name" value="Sig_transdc_resp-reg_C-effctor"/>
</dbReference>
<dbReference type="SMART" id="SM00421">
    <property type="entry name" value="HTH_LUXR"/>
    <property type="match status" value="1"/>
</dbReference>
<sequence>MGCVVIGLNDYRFEDYLLEANRAESVDSLFSILTKAAGKHGLNRCVFGMMTDHLDIGKKAGFGIACSYPDDWVQYYNEKNFRYIDPVIMLGSIRAEPFLWSRLNDFMNLSKTQRDFLLLAEEAGLRNGLCVPLHGLNHQIAGVGLATTEKKDAFDRNVDLVAAYCSHFYVAYKRLMRRNADVVHIQLTNKEREVLTWAAAGKTDAEIAFILNMSRNTVDAHMRKIFSKLGANSRVLAAVKAISLGLINV</sequence>
<evidence type="ECO:0000313" key="5">
    <source>
        <dbReference type="EMBL" id="AEP08635.1"/>
    </source>
</evidence>
<dbReference type="Gene3D" id="1.10.10.10">
    <property type="entry name" value="Winged helix-like DNA-binding domain superfamily/Winged helix DNA-binding domain"/>
    <property type="match status" value="1"/>
</dbReference>
<dbReference type="Proteomes" id="UP000009286">
    <property type="component" value="Chromosome"/>
</dbReference>
<dbReference type="AlphaFoldDB" id="G2KQ93"/>
<dbReference type="PANTHER" id="PTHR44688:SF16">
    <property type="entry name" value="DNA-BINDING TRANSCRIPTIONAL ACTIVATOR DEVR_DOSR"/>
    <property type="match status" value="1"/>
</dbReference>
<evidence type="ECO:0000256" key="3">
    <source>
        <dbReference type="ARBA" id="ARBA00023163"/>
    </source>
</evidence>
<dbReference type="Gene3D" id="3.30.450.80">
    <property type="entry name" value="Transcription factor LuxR-like, autoinducer-binding domain"/>
    <property type="match status" value="1"/>
</dbReference>
<dbReference type="Pfam" id="PF03472">
    <property type="entry name" value="Autoind_bind"/>
    <property type="match status" value="1"/>
</dbReference>
<dbReference type="InterPro" id="IPR005143">
    <property type="entry name" value="TF_LuxR_autoind-bd_dom"/>
</dbReference>
<dbReference type="InterPro" id="IPR036693">
    <property type="entry name" value="TF_LuxR_autoind-bd_dom_sf"/>
</dbReference>
<dbReference type="PANTHER" id="PTHR44688">
    <property type="entry name" value="DNA-BINDING TRANSCRIPTIONAL ACTIVATOR DEVR_DOSR"/>
    <property type="match status" value="1"/>
</dbReference>
<keyword evidence="6" id="KW-1185">Reference proteome</keyword>
<evidence type="ECO:0000313" key="6">
    <source>
        <dbReference type="Proteomes" id="UP000009286"/>
    </source>
</evidence>
<dbReference type="SUPFAM" id="SSF75516">
    <property type="entry name" value="Pheromone-binding domain of LuxR-like quorum-sensing transcription factors"/>
    <property type="match status" value="1"/>
</dbReference>
<evidence type="ECO:0000256" key="1">
    <source>
        <dbReference type="ARBA" id="ARBA00023015"/>
    </source>
</evidence>
<dbReference type="GO" id="GO:0006355">
    <property type="term" value="P:regulation of DNA-templated transcription"/>
    <property type="evidence" value="ECO:0007669"/>
    <property type="project" value="InterPro"/>
</dbReference>
<evidence type="ECO:0000256" key="2">
    <source>
        <dbReference type="ARBA" id="ARBA00023125"/>
    </source>
</evidence>
<keyword evidence="1" id="KW-0805">Transcription regulation</keyword>
<dbReference type="EMBL" id="CP002382">
    <property type="protein sequence ID" value="AEP08635.1"/>
    <property type="molecule type" value="Genomic_DNA"/>
</dbReference>
<feature type="domain" description="HTH luxR-type" evidence="4">
    <location>
        <begin position="180"/>
        <end position="245"/>
    </location>
</feature>
<keyword evidence="3" id="KW-0804">Transcription</keyword>
<dbReference type="STRING" id="856793.MICA_290"/>
<dbReference type="eggNOG" id="COG2771">
    <property type="taxonomic scope" value="Bacteria"/>
</dbReference>
<accession>G2KQ93</accession>
<name>G2KQ93_MICAA</name>